<protein>
    <submittedName>
        <fullName evidence="2">Uncharacterized protein</fullName>
    </submittedName>
</protein>
<feature type="region of interest" description="Disordered" evidence="1">
    <location>
        <begin position="99"/>
        <end position="119"/>
    </location>
</feature>
<dbReference type="RefSeq" id="WP_016920783.1">
    <property type="nucleotide sequence ID" value="NZ_CP044331.1"/>
</dbReference>
<evidence type="ECO:0000313" key="2">
    <source>
        <dbReference type="EMBL" id="QGM97452.1"/>
    </source>
</evidence>
<reference evidence="2 3" key="1">
    <citation type="submission" date="2019-09" db="EMBL/GenBank/DDBJ databases">
        <title>Isolation and complete genome sequencing of Methylocystis species.</title>
        <authorList>
            <person name="Rumah B.L."/>
            <person name="Stead C.E."/>
            <person name="Stevens B.C."/>
            <person name="Minton N.P."/>
            <person name="Grosse-Honebrink A."/>
            <person name="Zhang Y."/>
        </authorList>
    </citation>
    <scope>NUCLEOTIDE SEQUENCE [LARGE SCALE GENOMIC DNA]</scope>
    <source>
        <strain evidence="2 3">BRCS2</strain>
    </source>
</reference>
<proteinExistence type="predicted"/>
<feature type="compositionally biased region" description="Acidic residues" evidence="1">
    <location>
        <begin position="1"/>
        <end position="12"/>
    </location>
</feature>
<evidence type="ECO:0000256" key="1">
    <source>
        <dbReference type="SAM" id="MobiDB-lite"/>
    </source>
</evidence>
<dbReference type="EMBL" id="CP044331">
    <property type="protein sequence ID" value="QGM97452.1"/>
    <property type="molecule type" value="Genomic_DNA"/>
</dbReference>
<sequence length="119" mass="13108">MTDDEVSADEEDGAPKKGRWPTPRDKKDHSAALRAEIATMLRDSGNAWTTAQDIVAALNSQARCLLPGGGAISEFHVRRQTRNYSSLFERQGCRVRLREAPRGEAEPAAAGNQNPEFEE</sequence>
<dbReference type="KEGG" id="mpar:F7D14_08225"/>
<keyword evidence="3" id="KW-1185">Reference proteome</keyword>
<organism evidence="2 3">
    <name type="scientific">Methylocystis parvus</name>
    <dbReference type="NCBI Taxonomy" id="134"/>
    <lineage>
        <taxon>Bacteria</taxon>
        <taxon>Pseudomonadati</taxon>
        <taxon>Pseudomonadota</taxon>
        <taxon>Alphaproteobacteria</taxon>
        <taxon>Hyphomicrobiales</taxon>
        <taxon>Methylocystaceae</taxon>
        <taxon>Methylocystis</taxon>
    </lineage>
</organism>
<feature type="region of interest" description="Disordered" evidence="1">
    <location>
        <begin position="1"/>
        <end position="30"/>
    </location>
</feature>
<dbReference type="AlphaFoldDB" id="A0A6B8M5P7"/>
<dbReference type="Proteomes" id="UP000422569">
    <property type="component" value="Chromosome"/>
</dbReference>
<name>A0A6B8M5P7_9HYPH</name>
<accession>A0A6B8M5P7</accession>
<evidence type="ECO:0000313" key="3">
    <source>
        <dbReference type="Proteomes" id="UP000422569"/>
    </source>
</evidence>
<gene>
    <name evidence="2" type="ORF">F7D14_08225</name>
</gene>